<dbReference type="PANTHER" id="PTHR47234:SF2">
    <property type="entry name" value="TONB-DEPENDENT RECEPTOR"/>
    <property type="match status" value="1"/>
</dbReference>
<evidence type="ECO:0000256" key="10">
    <source>
        <dbReference type="PROSITE-ProRule" id="PRU01360"/>
    </source>
</evidence>
<dbReference type="InterPro" id="IPR012910">
    <property type="entry name" value="Plug_dom"/>
</dbReference>
<keyword evidence="5 10" id="KW-0812">Transmembrane</keyword>
<evidence type="ECO:0000313" key="15">
    <source>
        <dbReference type="Proteomes" id="UP000235005"/>
    </source>
</evidence>
<evidence type="ECO:0000256" key="6">
    <source>
        <dbReference type="ARBA" id="ARBA00023004"/>
    </source>
</evidence>
<accession>A0A2N5X8I5</accession>
<name>A0A2N5X8I5_9GAMM</name>
<keyword evidence="15" id="KW-1185">Reference proteome</keyword>
<evidence type="ECO:0000259" key="13">
    <source>
        <dbReference type="SMART" id="SM00965"/>
    </source>
</evidence>
<evidence type="ECO:0000256" key="3">
    <source>
        <dbReference type="ARBA" id="ARBA00022452"/>
    </source>
</evidence>
<keyword evidence="14" id="KW-0675">Receptor</keyword>
<evidence type="ECO:0000256" key="4">
    <source>
        <dbReference type="ARBA" id="ARBA00022496"/>
    </source>
</evidence>
<dbReference type="InterPro" id="IPR011662">
    <property type="entry name" value="Secretin/TonB_short_N"/>
</dbReference>
<keyword evidence="8 10" id="KW-0472">Membrane</keyword>
<feature type="domain" description="Secretin/TonB short N-terminal" evidence="13">
    <location>
        <begin position="68"/>
        <end position="119"/>
    </location>
</feature>
<evidence type="ECO:0000256" key="8">
    <source>
        <dbReference type="ARBA" id="ARBA00023136"/>
    </source>
</evidence>
<comment type="subcellular location">
    <subcellularLocation>
        <location evidence="1 10">Cell outer membrane</location>
        <topology evidence="1 10">Multi-pass membrane protein</topology>
    </subcellularLocation>
</comment>
<keyword evidence="6" id="KW-0408">Iron</keyword>
<proteinExistence type="inferred from homology"/>
<dbReference type="AlphaFoldDB" id="A0A2N5X8I5"/>
<dbReference type="Gene3D" id="2.170.130.10">
    <property type="entry name" value="TonB-dependent receptor, plug domain"/>
    <property type="match status" value="1"/>
</dbReference>
<keyword evidence="9 10" id="KW-0998">Cell outer membrane</keyword>
<dbReference type="GO" id="GO:0006826">
    <property type="term" value="P:iron ion transport"/>
    <property type="evidence" value="ECO:0007669"/>
    <property type="project" value="UniProtKB-KW"/>
</dbReference>
<dbReference type="CDD" id="cd01347">
    <property type="entry name" value="ligand_gated_channel"/>
    <property type="match status" value="1"/>
</dbReference>
<dbReference type="OrthoDB" id="9805434at2"/>
<dbReference type="PROSITE" id="PS52016">
    <property type="entry name" value="TONB_DEPENDENT_REC_3"/>
    <property type="match status" value="1"/>
</dbReference>
<dbReference type="SUPFAM" id="SSF56935">
    <property type="entry name" value="Porins"/>
    <property type="match status" value="1"/>
</dbReference>
<evidence type="ECO:0000256" key="7">
    <source>
        <dbReference type="ARBA" id="ARBA00023077"/>
    </source>
</evidence>
<evidence type="ECO:0000256" key="9">
    <source>
        <dbReference type="ARBA" id="ARBA00023237"/>
    </source>
</evidence>
<evidence type="ECO:0000256" key="1">
    <source>
        <dbReference type="ARBA" id="ARBA00004571"/>
    </source>
</evidence>
<keyword evidence="7 11" id="KW-0798">TonB box</keyword>
<dbReference type="Gene3D" id="2.40.170.20">
    <property type="entry name" value="TonB-dependent receptor, beta-barrel domain"/>
    <property type="match status" value="1"/>
</dbReference>
<feature type="region of interest" description="Disordered" evidence="12">
    <location>
        <begin position="333"/>
        <end position="361"/>
    </location>
</feature>
<gene>
    <name evidence="14" type="ORF">C0039_01320</name>
</gene>
<dbReference type="Pfam" id="PF07715">
    <property type="entry name" value="Plug"/>
    <property type="match status" value="1"/>
</dbReference>
<dbReference type="InterPro" id="IPR039426">
    <property type="entry name" value="TonB-dep_rcpt-like"/>
</dbReference>
<keyword evidence="3 10" id="KW-1134">Transmembrane beta strand</keyword>
<dbReference type="Gene3D" id="3.55.50.30">
    <property type="match status" value="1"/>
</dbReference>
<comment type="similarity">
    <text evidence="10 11">Belongs to the TonB-dependent receptor family.</text>
</comment>
<dbReference type="Proteomes" id="UP000235005">
    <property type="component" value="Unassembled WGS sequence"/>
</dbReference>
<keyword evidence="2 10" id="KW-0813">Transport</keyword>
<evidence type="ECO:0000256" key="11">
    <source>
        <dbReference type="RuleBase" id="RU003357"/>
    </source>
</evidence>
<protein>
    <submittedName>
        <fullName evidence="14">TonB-dependent receptor</fullName>
    </submittedName>
</protein>
<dbReference type="PANTHER" id="PTHR47234">
    <property type="match status" value="1"/>
</dbReference>
<reference evidence="14 15" key="1">
    <citation type="submission" date="2018-01" db="EMBL/GenBank/DDBJ databases">
        <title>The draft genome sequence of Halioglobus lutimaris HF004.</title>
        <authorList>
            <person name="Du Z.-J."/>
            <person name="Shi M.-J."/>
        </authorList>
    </citation>
    <scope>NUCLEOTIDE SEQUENCE [LARGE SCALE GENOMIC DNA]</scope>
    <source>
        <strain evidence="14 15">HF004</strain>
    </source>
</reference>
<sequence length="998" mass="107571">MLTATARGPEITPGVLPIWHRSLLAIVLVAGLANSTAAAETPQAPIHYTIEAPQLSAALIQLSQQSGVSIVFSDQVVRDLPAPGVVGTVTMSAALDALLLDSDLGWELVDDKVVAVFQLDCAAGNSCLSPQEMISAYPVYVPGMEQTYVYGTHVTGSRIRRSGHTGGAPVDILSSPDIQLSGAQTLGELLKFVPAVSGNSLSTAISNGGNGTATVTLRGLPASNTLVLINGRRVANNGLAGESVDLNSIAPDAVERIEILKDGASAIYGSDAIAGVVNVITRRDFHGVLAEAYYGETGEGDLETSTQTLQYGTGLPDGSFFITASRYQQDPIFSRDRKVSGSADSRPLGGTDQRSSATPDARISLASGETVIASGNSYRPVTDEDLFNYQAFTSAVVPLERDSIYTNASYDFSESVTGYMELSYLETEAEATLAPTPVFTAFEQTPLVVSAQSIYNPFGEDLRDVRRRLIELPARRQRNESEASRFSAVLEGLFADWNWDVAYNWSRSEARESTTGIVNADRLARAIGPAEGCQGAVEDACVPVNLTGPAGSISADQLGYIVARGEVSGYTKLSGGSVNLSRAVMGLPAGRTDIAFGMEYRREATSKKPSRLLAETSTIGATNFEQTSGARTVSEVYLETVLPLWKSASGYSSLDLEAAMRFSDYSDFGSNSNPKLALRWRLGPSVLLRANYAEGFRAPSLNELYEGATEEQAFINDPCTQASNIGSLPGCVRQADPTRNQFLTIKGGNSELDPETSDSYSLGLVWTPSGAQGLALSADLFEIKQRDVVSSSAQFIVDQNARSGAFAELVQRDAMGNLTLVSANNINIGEREVRGADLALTWHVPRRSWGQFSVIGGASWIYEYLARLDRNAPSLNLAGTFRDEASEGLGGIPRWKAQLGLRWTKDRWKGSYQIHYVGEMNEIVPDTDRTRAIDDWLIHDVQLNYTFPAQEGLRLTLGVDNLWDEKAPLATSAFNDNIDGRTHELKGRQWYTRISLRL</sequence>
<dbReference type="Pfam" id="PF00593">
    <property type="entry name" value="TonB_dep_Rec_b-barrel"/>
    <property type="match status" value="1"/>
</dbReference>
<evidence type="ECO:0000256" key="12">
    <source>
        <dbReference type="SAM" id="MobiDB-lite"/>
    </source>
</evidence>
<evidence type="ECO:0000313" key="14">
    <source>
        <dbReference type="EMBL" id="PLW70800.1"/>
    </source>
</evidence>
<organism evidence="14 15">
    <name type="scientific">Pseudohalioglobus lutimaris</name>
    <dbReference type="NCBI Taxonomy" id="1737061"/>
    <lineage>
        <taxon>Bacteria</taxon>
        <taxon>Pseudomonadati</taxon>
        <taxon>Pseudomonadota</taxon>
        <taxon>Gammaproteobacteria</taxon>
        <taxon>Cellvibrionales</taxon>
        <taxon>Halieaceae</taxon>
        <taxon>Pseudohalioglobus</taxon>
    </lineage>
</organism>
<keyword evidence="4" id="KW-0406">Ion transport</keyword>
<dbReference type="InterPro" id="IPR000531">
    <property type="entry name" value="Beta-barrel_TonB"/>
</dbReference>
<dbReference type="SMART" id="SM00965">
    <property type="entry name" value="STN"/>
    <property type="match status" value="1"/>
</dbReference>
<dbReference type="GO" id="GO:0009279">
    <property type="term" value="C:cell outer membrane"/>
    <property type="evidence" value="ECO:0007669"/>
    <property type="project" value="UniProtKB-SubCell"/>
</dbReference>
<keyword evidence="4" id="KW-0410">Iron transport</keyword>
<dbReference type="InterPro" id="IPR037066">
    <property type="entry name" value="Plug_dom_sf"/>
</dbReference>
<dbReference type="InterPro" id="IPR036942">
    <property type="entry name" value="Beta-barrel_TonB_sf"/>
</dbReference>
<evidence type="ECO:0000256" key="5">
    <source>
        <dbReference type="ARBA" id="ARBA00022692"/>
    </source>
</evidence>
<dbReference type="EMBL" id="PKUS01000001">
    <property type="protein sequence ID" value="PLW70800.1"/>
    <property type="molecule type" value="Genomic_DNA"/>
</dbReference>
<comment type="caution">
    <text evidence="14">The sequence shown here is derived from an EMBL/GenBank/DDBJ whole genome shotgun (WGS) entry which is preliminary data.</text>
</comment>
<evidence type="ECO:0000256" key="2">
    <source>
        <dbReference type="ARBA" id="ARBA00022448"/>
    </source>
</evidence>